<accession>A0AAD0PWZ3</accession>
<dbReference type="AlphaFoldDB" id="A0AAD0PWZ3"/>
<dbReference type="RefSeq" id="WP_005742587.1">
    <property type="nucleotide sequence ID" value="NZ_CP031226.1"/>
</dbReference>
<geneLocation type="plasmid" evidence="2">
    <name>pmppla107</name>
</geneLocation>
<evidence type="ECO:0000313" key="1">
    <source>
        <dbReference type="EMBL" id="AXH60282.1"/>
    </source>
</evidence>
<name>A0AAD0PWZ3_PSEAV</name>
<protein>
    <submittedName>
        <fullName evidence="1">Uncharacterized protein</fullName>
    </submittedName>
</protein>
<organism evidence="1 2">
    <name type="scientific">Pseudomonas amygdali pv. lachrymans str. M301315</name>
    <dbReference type="NCBI Taxonomy" id="629260"/>
    <lineage>
        <taxon>Bacteria</taxon>
        <taxon>Pseudomonadati</taxon>
        <taxon>Pseudomonadota</taxon>
        <taxon>Gammaproteobacteria</taxon>
        <taxon>Pseudomonadales</taxon>
        <taxon>Pseudomonadaceae</taxon>
        <taxon>Pseudomonas</taxon>
        <taxon>Pseudomonas amygdali</taxon>
    </lineage>
</organism>
<gene>
    <name evidence="1" type="ORF">PLA107_034420</name>
</gene>
<dbReference type="GeneID" id="39474170"/>
<sequence>MTINEPHNLPLDFGVPDEVVLAAAIEGKDYEALGKLYEQGMPMSDTGFAIQDLLLELEDGMALTDPAIKGFAMRIYKTLAMTFLEDDVLSQNAIYQLFRNAMLEEPGVDDPSTRLASALAQLPYVKTGKDTLRGTMFEAAVDILDNTDADPGEQMSFAMRFAEVYPGEIASDSFAAYSCNRFFQDDEVTIDSTVGMAGILTHPSSILAPLSASICKQMGEVSPGKAALRIVLKATEKLRGGDLVSLRLTLEAMAKDHDFDVSLIAVAVESNEEFKTLTEKLEFDRKLFKPHMMKPHMTDRLLGSDLGL</sequence>
<dbReference type="Proteomes" id="UP000006426">
    <property type="component" value="Plasmid pmppla107"/>
</dbReference>
<dbReference type="EMBL" id="CP031226">
    <property type="protein sequence ID" value="AXH60282.1"/>
    <property type="molecule type" value="Genomic_DNA"/>
</dbReference>
<evidence type="ECO:0000313" key="2">
    <source>
        <dbReference type="Proteomes" id="UP000006426"/>
    </source>
</evidence>
<reference evidence="1 2" key="1">
    <citation type="journal article" date="2011" name="PLoS Pathog.">
        <title>Dynamic evolution of pathogenicity revealed by sequencing and comparative genomics of 19 Pseudomonas syringae isolates.</title>
        <authorList>
            <person name="Baltrus D.A."/>
            <person name="Nishimura M.T."/>
            <person name="Romanchuk A."/>
            <person name="Chang J.H."/>
            <person name="Mukhtar M.S."/>
            <person name="Cherkis K."/>
            <person name="Roach J."/>
            <person name="Grant S.R."/>
            <person name="Jones C.D."/>
            <person name="Dangl J.L."/>
        </authorList>
    </citation>
    <scope>NUCLEOTIDE SEQUENCE [LARGE SCALE GENOMIC DNA]</scope>
    <source>
        <strain evidence="1 2">M301315</strain>
    </source>
</reference>
<keyword evidence="1" id="KW-0614">Plasmid</keyword>
<proteinExistence type="predicted"/>